<dbReference type="NCBIfam" id="TIGR03399">
    <property type="entry name" value="RNA_3prim_cycl"/>
    <property type="match status" value="1"/>
</dbReference>
<dbReference type="InterPro" id="IPR037136">
    <property type="entry name" value="RNA3'_phos_cyclase_dom_sf"/>
</dbReference>
<dbReference type="InterPro" id="IPR013792">
    <property type="entry name" value="RNA3'P_cycl/enolpyr_Trfase_a/b"/>
</dbReference>
<comment type="subcellular location">
    <subcellularLocation>
        <location evidence="5">Cytoplasm</location>
    </subcellularLocation>
</comment>
<keyword evidence="2 5" id="KW-0436">Ligase</keyword>
<dbReference type="InterPro" id="IPR000228">
    <property type="entry name" value="RNA3'_term_phos_cyc"/>
</dbReference>
<feature type="binding site" evidence="5">
    <location>
        <begin position="282"/>
        <end position="286"/>
    </location>
    <ligand>
        <name>ATP</name>
        <dbReference type="ChEBI" id="CHEBI:30616"/>
    </ligand>
</feature>
<comment type="similarity">
    <text evidence="1 5">Belongs to the RNA 3'-terminal cyclase family. Type 1 subfamily.</text>
</comment>
<feature type="binding site" evidence="5">
    <location>
        <position position="100"/>
    </location>
    <ligand>
        <name>ATP</name>
        <dbReference type="ChEBI" id="CHEBI:30616"/>
    </ligand>
</feature>
<evidence type="ECO:0000259" key="7">
    <source>
        <dbReference type="Pfam" id="PF01137"/>
    </source>
</evidence>
<accession>A0A7V0I9W5</accession>
<comment type="function">
    <text evidence="5">Catalyzes the conversion of 3'-phosphate to a 2',3'-cyclic phosphodiester at the end of RNA. The mechanism of action of the enzyme occurs in 3 steps: (A) adenylation of the enzyme by ATP; (B) transfer of adenylate to an RNA-N3'P to produce RNA-N3'PP5'A; (C) and attack of the adjacent 2'-hydroxyl on the 3'-phosphorus in the diester linkage to produce the cyclic end product. The biological role of this enzyme is unknown but it is likely to function in some aspects of cellular RNA processing.</text>
</comment>
<dbReference type="Pfam" id="PF05189">
    <property type="entry name" value="RTC_insert"/>
    <property type="match status" value="1"/>
</dbReference>
<keyword evidence="3 5" id="KW-0547">Nucleotide-binding</keyword>
<keyword evidence="5" id="KW-0067">ATP-binding</keyword>
<comment type="caution">
    <text evidence="9">The sequence shown here is derived from an EMBL/GenBank/DDBJ whole genome shotgun (WGS) entry which is preliminary data.</text>
</comment>
<dbReference type="InterPro" id="IPR013791">
    <property type="entry name" value="RNA3'-term_phos_cycl_insert"/>
</dbReference>
<dbReference type="EMBL" id="DQWQ01000054">
    <property type="protein sequence ID" value="HDD35379.1"/>
    <property type="molecule type" value="Genomic_DNA"/>
</dbReference>
<evidence type="ECO:0000259" key="8">
    <source>
        <dbReference type="Pfam" id="PF05189"/>
    </source>
</evidence>
<dbReference type="HAMAP" id="MF_00200">
    <property type="entry name" value="RTC"/>
    <property type="match status" value="1"/>
</dbReference>
<dbReference type="Gene3D" id="3.30.360.20">
    <property type="entry name" value="RNA 3'-terminal phosphate cyclase, insert domain"/>
    <property type="match status" value="1"/>
</dbReference>
<proteinExistence type="inferred from homology"/>
<dbReference type="GO" id="GO:0006396">
    <property type="term" value="P:RNA processing"/>
    <property type="evidence" value="ECO:0007669"/>
    <property type="project" value="UniProtKB-UniRule"/>
</dbReference>
<dbReference type="SUPFAM" id="SSF52913">
    <property type="entry name" value="RNA 3'-terminal phosphate cyclase, RPTC, insert domain"/>
    <property type="match status" value="1"/>
</dbReference>
<evidence type="ECO:0000256" key="1">
    <source>
        <dbReference type="ARBA" id="ARBA00009206"/>
    </source>
</evidence>
<dbReference type="Pfam" id="PF01137">
    <property type="entry name" value="RTC"/>
    <property type="match status" value="1"/>
</dbReference>
<dbReference type="AlphaFoldDB" id="A0A7V0I9W5"/>
<dbReference type="EC" id="6.5.1.4" evidence="5 6"/>
<dbReference type="PANTHER" id="PTHR11096">
    <property type="entry name" value="RNA 3' TERMINAL PHOSPHATE CYCLASE"/>
    <property type="match status" value="1"/>
</dbReference>
<dbReference type="GO" id="GO:0005524">
    <property type="term" value="F:ATP binding"/>
    <property type="evidence" value="ECO:0007669"/>
    <property type="project" value="UniProtKB-KW"/>
</dbReference>
<reference evidence="9" key="1">
    <citation type="journal article" date="2020" name="mSystems">
        <title>Genome- and Community-Level Interaction Insights into Carbon Utilization and Element Cycling Functions of Hydrothermarchaeota in Hydrothermal Sediment.</title>
        <authorList>
            <person name="Zhou Z."/>
            <person name="Liu Y."/>
            <person name="Xu W."/>
            <person name="Pan J."/>
            <person name="Luo Z.H."/>
            <person name="Li M."/>
        </authorList>
    </citation>
    <scope>NUCLEOTIDE SEQUENCE [LARGE SCALE GENOMIC DNA]</scope>
    <source>
        <strain evidence="9">HyVt-113</strain>
    </source>
</reference>
<dbReference type="InterPro" id="IPR036553">
    <property type="entry name" value="RPTC_insert"/>
</dbReference>
<dbReference type="GO" id="GO:0003963">
    <property type="term" value="F:RNA-3'-phosphate cyclase activity"/>
    <property type="evidence" value="ECO:0007669"/>
    <property type="project" value="UniProtKB-UniRule"/>
</dbReference>
<dbReference type="Gene3D" id="3.65.10.20">
    <property type="entry name" value="RNA 3'-terminal phosphate cyclase domain"/>
    <property type="match status" value="1"/>
</dbReference>
<organism evidence="9">
    <name type="scientific">Desulfofervidus auxilii</name>
    <dbReference type="NCBI Taxonomy" id="1621989"/>
    <lineage>
        <taxon>Bacteria</taxon>
        <taxon>Pseudomonadati</taxon>
        <taxon>Thermodesulfobacteriota</taxon>
        <taxon>Candidatus Desulfofervidia</taxon>
        <taxon>Candidatus Desulfofervidales</taxon>
        <taxon>Candidatus Desulfofervidaceae</taxon>
        <taxon>Candidatus Desulfofervidus</taxon>
    </lineage>
</organism>
<name>A0A7V0I9W5_DESA2</name>
<protein>
    <recommendedName>
        <fullName evidence="5 6">RNA 3'-terminal phosphate cyclase</fullName>
        <shortName evidence="5">RNA cyclase</shortName>
        <shortName evidence="5">RNA-3'-phosphate cyclase</shortName>
        <ecNumber evidence="5 6">6.5.1.4</ecNumber>
    </recommendedName>
</protein>
<gene>
    <name evidence="5 9" type="primary">rtcA</name>
    <name evidence="9" type="ORF">ENF30_01125</name>
</gene>
<feature type="domain" description="RNA 3'-terminal phosphate cyclase insert" evidence="8">
    <location>
        <begin position="183"/>
        <end position="270"/>
    </location>
</feature>
<evidence type="ECO:0000256" key="6">
    <source>
        <dbReference type="NCBIfam" id="TIGR03399"/>
    </source>
</evidence>
<sequence>MIRIDGSYGEGGGQILRTSLALAAVLQKPIEIFNIRIKRPKPGLRPQHFACVKAVQKITHAEVEEVKLGTKRLIFYPKGIYPGHYTFDIGTAGSISLLLQGILLPLVMADSPSEVVVRGGTHVPFSPPYHYLEYVLAPMLLSLGIKLDFRLFKWGWYPEGGGEITVKVFPVKKFKGQYWEKPPNFSSLKVISASSHLPEDIRKRQTKKLLSYLREVKLKAEIEEIEASAKGKGTFLFLWVDEVIKAGFSALGAKGKPAEKVAKEVFKKFLFYYKKRVCVDEHLADQIVPFLALASGKSFFITIISSHLITNIWVINQFLKRKIEYKGDIGKPGILKIT</sequence>
<evidence type="ECO:0000256" key="3">
    <source>
        <dbReference type="ARBA" id="ARBA00022741"/>
    </source>
</evidence>
<evidence type="ECO:0000256" key="5">
    <source>
        <dbReference type="HAMAP-Rule" id="MF_00200"/>
    </source>
</evidence>
<evidence type="ECO:0000256" key="2">
    <source>
        <dbReference type="ARBA" id="ARBA00022598"/>
    </source>
</evidence>
<dbReference type="GO" id="GO:0005737">
    <property type="term" value="C:cytoplasm"/>
    <property type="evidence" value="ECO:0007669"/>
    <property type="project" value="UniProtKB-SubCell"/>
</dbReference>
<dbReference type="Proteomes" id="UP000885706">
    <property type="component" value="Unassembled WGS sequence"/>
</dbReference>
<keyword evidence="5" id="KW-0963">Cytoplasm</keyword>
<dbReference type="PIRSF" id="PIRSF005378">
    <property type="entry name" value="RNA3'_term_phos_cycl_euk"/>
    <property type="match status" value="1"/>
</dbReference>
<comment type="catalytic activity">
    <reaction evidence="4 5">
        <text>a 3'-end 3'-phospho-ribonucleotide-RNA + ATP = a 3'-end 2',3'-cyclophospho-ribonucleotide-RNA + AMP + diphosphate</text>
        <dbReference type="Rhea" id="RHEA:23976"/>
        <dbReference type="Rhea" id="RHEA-COMP:10463"/>
        <dbReference type="Rhea" id="RHEA-COMP:10464"/>
        <dbReference type="ChEBI" id="CHEBI:30616"/>
        <dbReference type="ChEBI" id="CHEBI:33019"/>
        <dbReference type="ChEBI" id="CHEBI:83062"/>
        <dbReference type="ChEBI" id="CHEBI:83064"/>
        <dbReference type="ChEBI" id="CHEBI:456215"/>
        <dbReference type="EC" id="6.5.1.4"/>
    </reaction>
</comment>
<dbReference type="SUPFAM" id="SSF55205">
    <property type="entry name" value="EPT/RTPC-like"/>
    <property type="match status" value="2"/>
</dbReference>
<feature type="domain" description="RNA 3'-terminal phosphate cyclase" evidence="7">
    <location>
        <begin position="8"/>
        <end position="324"/>
    </location>
</feature>
<dbReference type="InterPro" id="IPR017770">
    <property type="entry name" value="RNA3'_term_phos_cyc_type_1"/>
</dbReference>
<evidence type="ECO:0000313" key="9">
    <source>
        <dbReference type="EMBL" id="HDD35379.1"/>
    </source>
</evidence>
<dbReference type="InterPro" id="IPR023797">
    <property type="entry name" value="RNA3'_phos_cyclase_dom"/>
</dbReference>
<evidence type="ECO:0000256" key="4">
    <source>
        <dbReference type="ARBA" id="ARBA00024481"/>
    </source>
</evidence>
<dbReference type="PANTHER" id="PTHR11096:SF0">
    <property type="entry name" value="RNA 3'-TERMINAL PHOSPHATE CYCLASE"/>
    <property type="match status" value="1"/>
</dbReference>
<feature type="active site" description="Tele-AMP-histidine intermediate" evidence="5">
    <location>
        <position position="307"/>
    </location>
</feature>